<sequence length="396" mass="43545">MYFESSVRTIAQQQWRGLSKLEALRDPRYSVFESTPIPLDVIRIYRPSSVPAFHHARFHDPAVLEWDEETVVGPDVSKRATLLELAKMTSNSYYEPNDKEWYDLGSRWNSTSPFGWEPSAAGFRGHVFVSSDNSTVVVSVKGTSVGFLIGGGPTAAQDKLNDNILFSCCCAHVGPTWKPVCPCYEGNGKCGKECLETSIADETLFYSVGLNLYNNVTYMYPNANIWLIGHSLGGSLASLIGATFGTPVVAFEAPAERMAARRLHLPSPPSTLHITHVYNTADPIPMGVCNGVASTCALAGYAMESRCHLGQRIIYDTVGKLGWSQDVRSHAIRIIIDKVLSREWKDSTGDKDSPKREVPVPVPEDDDCVDCFSWEFVEQTDELRGTGLLSGGPRLG</sequence>
<evidence type="ECO:0000256" key="10">
    <source>
        <dbReference type="ARBA" id="ARBA00022963"/>
    </source>
</evidence>
<evidence type="ECO:0000256" key="11">
    <source>
        <dbReference type="ARBA" id="ARBA00022968"/>
    </source>
</evidence>
<evidence type="ECO:0000256" key="6">
    <source>
        <dbReference type="ARBA" id="ARBA00013279"/>
    </source>
</evidence>
<keyword evidence="8" id="KW-0967">Endosome</keyword>
<evidence type="ECO:0000256" key="1">
    <source>
        <dbReference type="ARBA" id="ARBA00001024"/>
    </source>
</evidence>
<keyword evidence="10" id="KW-0442">Lipid degradation</keyword>
<dbReference type="InterPro" id="IPR050805">
    <property type="entry name" value="ATG15_Lipase"/>
</dbReference>
<evidence type="ECO:0000313" key="21">
    <source>
        <dbReference type="Proteomes" id="UP000054144"/>
    </source>
</evidence>
<evidence type="ECO:0000256" key="7">
    <source>
        <dbReference type="ARBA" id="ARBA00022692"/>
    </source>
</evidence>
<comment type="subcellular location">
    <subcellularLocation>
        <location evidence="3">Endosome</location>
        <location evidence="3">Multivesicular body membrane</location>
        <topology evidence="3">Single-pass type II membrane protein</topology>
    </subcellularLocation>
    <subcellularLocation>
        <location evidence="2">Prevacuolar compartment membrane</location>
        <topology evidence="2">Single-pass type II membrane protein</topology>
    </subcellularLocation>
</comment>
<protein>
    <recommendedName>
        <fullName evidence="6">triacylglycerol lipase</fullName>
        <ecNumber evidence="6">3.1.1.3</ecNumber>
    </recommendedName>
    <alternativeName>
        <fullName evidence="18">Autophagy-related protein 15</fullName>
    </alternativeName>
</protein>
<keyword evidence="9 20" id="KW-0378">Hydrolase</keyword>
<evidence type="ECO:0000256" key="16">
    <source>
        <dbReference type="ARBA" id="ARBA00023180"/>
    </source>
</evidence>
<accession>A0A0D7ABG6</accession>
<dbReference type="Gene3D" id="3.40.50.1820">
    <property type="entry name" value="alpha/beta hydrolase"/>
    <property type="match status" value="1"/>
</dbReference>
<evidence type="ECO:0000256" key="2">
    <source>
        <dbReference type="ARBA" id="ARBA00004270"/>
    </source>
</evidence>
<evidence type="ECO:0000256" key="14">
    <source>
        <dbReference type="ARBA" id="ARBA00023098"/>
    </source>
</evidence>
<proteinExistence type="inferred from homology"/>
<keyword evidence="12" id="KW-1133">Transmembrane helix</keyword>
<dbReference type="EMBL" id="KN881851">
    <property type="protein sequence ID" value="KIY48178.1"/>
    <property type="molecule type" value="Genomic_DNA"/>
</dbReference>
<evidence type="ECO:0000256" key="12">
    <source>
        <dbReference type="ARBA" id="ARBA00022989"/>
    </source>
</evidence>
<evidence type="ECO:0000256" key="17">
    <source>
        <dbReference type="ARBA" id="ARBA00024663"/>
    </source>
</evidence>
<keyword evidence="13" id="KW-0072">Autophagy</keyword>
<dbReference type="SUPFAM" id="SSF53474">
    <property type="entry name" value="alpha/beta-Hydrolases"/>
    <property type="match status" value="1"/>
</dbReference>
<dbReference type="GO" id="GO:0034496">
    <property type="term" value="P:multivesicular body membrane disassembly"/>
    <property type="evidence" value="ECO:0007669"/>
    <property type="project" value="TreeGrafter"/>
</dbReference>
<dbReference type="GO" id="GO:0034727">
    <property type="term" value="P:piecemeal microautophagy of the nucleus"/>
    <property type="evidence" value="ECO:0007669"/>
    <property type="project" value="TreeGrafter"/>
</dbReference>
<keyword evidence="7" id="KW-0812">Transmembrane</keyword>
<name>A0A0D7ABG6_9AGAR</name>
<dbReference type="PANTHER" id="PTHR47175">
    <property type="entry name" value="LIPASE ATG15-RELATED"/>
    <property type="match status" value="1"/>
</dbReference>
<dbReference type="GO" id="GO:0046461">
    <property type="term" value="P:neutral lipid catabolic process"/>
    <property type="evidence" value="ECO:0007669"/>
    <property type="project" value="TreeGrafter"/>
</dbReference>
<dbReference type="Proteomes" id="UP000054144">
    <property type="component" value="Unassembled WGS sequence"/>
</dbReference>
<dbReference type="InterPro" id="IPR029058">
    <property type="entry name" value="AB_hydrolase_fold"/>
</dbReference>
<evidence type="ECO:0000256" key="5">
    <source>
        <dbReference type="ARBA" id="ARBA00011137"/>
    </source>
</evidence>
<comment type="similarity">
    <text evidence="4">Belongs to the AB hydrolase superfamily. Lipase family.</text>
</comment>
<dbReference type="GO" id="GO:0032585">
    <property type="term" value="C:multivesicular body membrane"/>
    <property type="evidence" value="ECO:0007669"/>
    <property type="project" value="UniProtKB-SubCell"/>
</dbReference>
<keyword evidence="14" id="KW-0443">Lipid metabolism</keyword>
<dbReference type="InterPro" id="IPR002921">
    <property type="entry name" value="Fungal_lipase-type"/>
</dbReference>
<dbReference type="CDD" id="cd00519">
    <property type="entry name" value="Lipase_3"/>
    <property type="match status" value="1"/>
</dbReference>
<keyword evidence="15" id="KW-0472">Membrane</keyword>
<dbReference type="GO" id="GO:0005775">
    <property type="term" value="C:vacuolar lumen"/>
    <property type="evidence" value="ECO:0007669"/>
    <property type="project" value="TreeGrafter"/>
</dbReference>
<comment type="subunit">
    <text evidence="5">Binds to both phosphatidylinositol (PI) and phosphatidylinositol 3,5-bisphosphate (PIP2).</text>
</comment>
<keyword evidence="11" id="KW-0735">Signal-anchor</keyword>
<evidence type="ECO:0000256" key="8">
    <source>
        <dbReference type="ARBA" id="ARBA00022753"/>
    </source>
</evidence>
<dbReference type="GO" id="GO:0004620">
    <property type="term" value="F:phospholipase activity"/>
    <property type="evidence" value="ECO:0007669"/>
    <property type="project" value="TreeGrafter"/>
</dbReference>
<dbReference type="GO" id="GO:0004806">
    <property type="term" value="F:triacylglycerol lipase activity"/>
    <property type="evidence" value="ECO:0007669"/>
    <property type="project" value="UniProtKB-EC"/>
</dbReference>
<evidence type="ECO:0000256" key="13">
    <source>
        <dbReference type="ARBA" id="ARBA00023006"/>
    </source>
</evidence>
<dbReference type="EC" id="3.1.1.3" evidence="6"/>
<evidence type="ECO:0000256" key="3">
    <source>
        <dbReference type="ARBA" id="ARBA00004343"/>
    </source>
</evidence>
<comment type="function">
    <text evidence="17">Lipase which is essential for lysis of subvacuolar cytoplasm to vacuole targeted bodies and intravacuolar autophagic bodies. Involved in the lysis of intravacuolar multivesicular body (MVB) vesicles. The intravacuolar membrane disintegration by ATG15 is critical to life span extension.</text>
</comment>
<dbReference type="Pfam" id="PF01764">
    <property type="entry name" value="Lipase_3"/>
    <property type="match status" value="1"/>
</dbReference>
<dbReference type="PANTHER" id="PTHR47175:SF2">
    <property type="entry name" value="LIPASE ATG15-RELATED"/>
    <property type="match status" value="1"/>
</dbReference>
<dbReference type="GO" id="GO:0006660">
    <property type="term" value="P:phosphatidylserine catabolic process"/>
    <property type="evidence" value="ECO:0007669"/>
    <property type="project" value="TreeGrafter"/>
</dbReference>
<feature type="domain" description="Fungal lipase-type" evidence="19">
    <location>
        <begin position="216"/>
        <end position="241"/>
    </location>
</feature>
<evidence type="ECO:0000256" key="18">
    <source>
        <dbReference type="ARBA" id="ARBA00029828"/>
    </source>
</evidence>
<comment type="catalytic activity">
    <reaction evidence="1">
        <text>a triacylglycerol + H2O = a diacylglycerol + a fatty acid + H(+)</text>
        <dbReference type="Rhea" id="RHEA:12044"/>
        <dbReference type="ChEBI" id="CHEBI:15377"/>
        <dbReference type="ChEBI" id="CHEBI:15378"/>
        <dbReference type="ChEBI" id="CHEBI:17855"/>
        <dbReference type="ChEBI" id="CHEBI:18035"/>
        <dbReference type="ChEBI" id="CHEBI:28868"/>
        <dbReference type="EC" id="3.1.1.3"/>
    </reaction>
</comment>
<evidence type="ECO:0000313" key="20">
    <source>
        <dbReference type="EMBL" id="KIY48178.1"/>
    </source>
</evidence>
<dbReference type="AlphaFoldDB" id="A0A0D7ABG6"/>
<evidence type="ECO:0000256" key="9">
    <source>
        <dbReference type="ARBA" id="ARBA00022801"/>
    </source>
</evidence>
<evidence type="ECO:0000259" key="19">
    <source>
        <dbReference type="Pfam" id="PF01764"/>
    </source>
</evidence>
<evidence type="ECO:0000256" key="15">
    <source>
        <dbReference type="ARBA" id="ARBA00023136"/>
    </source>
</evidence>
<organism evidence="20 21">
    <name type="scientific">Fistulina hepatica ATCC 64428</name>
    <dbReference type="NCBI Taxonomy" id="1128425"/>
    <lineage>
        <taxon>Eukaryota</taxon>
        <taxon>Fungi</taxon>
        <taxon>Dikarya</taxon>
        <taxon>Basidiomycota</taxon>
        <taxon>Agaricomycotina</taxon>
        <taxon>Agaricomycetes</taxon>
        <taxon>Agaricomycetidae</taxon>
        <taxon>Agaricales</taxon>
        <taxon>Fistulinaceae</taxon>
        <taxon>Fistulina</taxon>
    </lineage>
</organism>
<evidence type="ECO:0000256" key="4">
    <source>
        <dbReference type="ARBA" id="ARBA00010701"/>
    </source>
</evidence>
<gene>
    <name evidence="20" type="ORF">FISHEDRAFT_65768</name>
</gene>
<keyword evidence="16" id="KW-0325">Glycoprotein</keyword>
<dbReference type="OrthoDB" id="58570at2759"/>
<reference evidence="20 21" key="1">
    <citation type="journal article" date="2015" name="Fungal Genet. Biol.">
        <title>Evolution of novel wood decay mechanisms in Agaricales revealed by the genome sequences of Fistulina hepatica and Cylindrobasidium torrendii.</title>
        <authorList>
            <person name="Floudas D."/>
            <person name="Held B.W."/>
            <person name="Riley R."/>
            <person name="Nagy L.G."/>
            <person name="Koehler G."/>
            <person name="Ransdell A.S."/>
            <person name="Younus H."/>
            <person name="Chow J."/>
            <person name="Chiniquy J."/>
            <person name="Lipzen A."/>
            <person name="Tritt A."/>
            <person name="Sun H."/>
            <person name="Haridas S."/>
            <person name="LaButti K."/>
            <person name="Ohm R.A."/>
            <person name="Kues U."/>
            <person name="Blanchette R.A."/>
            <person name="Grigoriev I.V."/>
            <person name="Minto R.E."/>
            <person name="Hibbett D.S."/>
        </authorList>
    </citation>
    <scope>NUCLEOTIDE SEQUENCE [LARGE SCALE GENOMIC DNA]</scope>
    <source>
        <strain evidence="20 21">ATCC 64428</strain>
    </source>
</reference>
<keyword evidence="21" id="KW-1185">Reference proteome</keyword>